<dbReference type="EMBL" id="JBHSAM010000025">
    <property type="protein sequence ID" value="MFC4100719.1"/>
    <property type="molecule type" value="Genomic_DNA"/>
</dbReference>
<sequence>MLTAAIRAAMEGIFPANIVTSSSEGVPNITLLSQVWYVDEEHIALSNQFLNKTRANLMGNPNAFLRMYSEDLRPFDLRIEYLRTETSGEVFKQMALRLEAIASYMGMQDVFALRGADIYKVLEARERTHYWQRPEEK</sequence>
<proteinExistence type="predicted"/>
<dbReference type="Proteomes" id="UP001595715">
    <property type="component" value="Unassembled WGS sequence"/>
</dbReference>
<dbReference type="EC" id="1.-.-.-" evidence="1"/>
<organism evidence="1 2">
    <name type="scientific">Paenibacillus xanthanilyticus</name>
    <dbReference type="NCBI Taxonomy" id="1783531"/>
    <lineage>
        <taxon>Bacteria</taxon>
        <taxon>Bacillati</taxon>
        <taxon>Bacillota</taxon>
        <taxon>Bacilli</taxon>
        <taxon>Bacillales</taxon>
        <taxon>Paenibacillaceae</taxon>
        <taxon>Paenibacillus</taxon>
    </lineage>
</organism>
<name>A0ABV8K3W3_9BACL</name>
<accession>A0ABV8K3W3</accession>
<keyword evidence="1" id="KW-0560">Oxidoreductase</keyword>
<dbReference type="Gene3D" id="2.30.110.10">
    <property type="entry name" value="Electron Transport, Fmn-binding Protein, Chain A"/>
    <property type="match status" value="1"/>
</dbReference>
<gene>
    <name evidence="1" type="ORF">ACFOZ8_13760</name>
</gene>
<dbReference type="EC" id="1.4.3.5" evidence="1"/>
<dbReference type="PANTHER" id="PTHR40660:SF1">
    <property type="entry name" value="5'-PHOSPHATE OXIDASE PUTATIVE DOMAIN-CONTAINING PROTEIN-RELATED"/>
    <property type="match status" value="1"/>
</dbReference>
<keyword evidence="2" id="KW-1185">Reference proteome</keyword>
<dbReference type="InterPro" id="IPR012349">
    <property type="entry name" value="Split_barrel_FMN-bd"/>
</dbReference>
<dbReference type="SUPFAM" id="SSF50475">
    <property type="entry name" value="FMN-binding split barrel"/>
    <property type="match status" value="1"/>
</dbReference>
<evidence type="ECO:0000313" key="1">
    <source>
        <dbReference type="EMBL" id="MFC4100719.1"/>
    </source>
</evidence>
<dbReference type="PANTHER" id="PTHR40660">
    <property type="entry name" value="5'-PHOSPHATE OXIDASE PUTATIVE DOMAIN-CONTAINING PROTEIN-RELATED"/>
    <property type="match status" value="1"/>
</dbReference>
<protein>
    <submittedName>
        <fullName evidence="1">Pyridoxamine 5'-phosphate oxidase family protein</fullName>
        <ecNumber evidence="1">1.-.-.-</ecNumber>
        <ecNumber evidence="1">1.4.3.5</ecNumber>
    </submittedName>
</protein>
<dbReference type="GO" id="GO:0004733">
    <property type="term" value="F:pyridoxamine phosphate oxidase activity"/>
    <property type="evidence" value="ECO:0007669"/>
    <property type="project" value="UniProtKB-EC"/>
</dbReference>
<comment type="caution">
    <text evidence="1">The sequence shown here is derived from an EMBL/GenBank/DDBJ whole genome shotgun (WGS) entry which is preliminary data.</text>
</comment>
<evidence type="ECO:0000313" key="2">
    <source>
        <dbReference type="Proteomes" id="UP001595715"/>
    </source>
</evidence>
<reference evidence="2" key="1">
    <citation type="journal article" date="2019" name="Int. J. Syst. Evol. Microbiol.">
        <title>The Global Catalogue of Microorganisms (GCM) 10K type strain sequencing project: providing services to taxonomists for standard genome sequencing and annotation.</title>
        <authorList>
            <consortium name="The Broad Institute Genomics Platform"/>
            <consortium name="The Broad Institute Genome Sequencing Center for Infectious Disease"/>
            <person name="Wu L."/>
            <person name="Ma J."/>
        </authorList>
    </citation>
    <scope>NUCLEOTIDE SEQUENCE [LARGE SCALE GENOMIC DNA]</scope>
    <source>
        <strain evidence="2">IBRC-M 10987</strain>
    </source>
</reference>
<dbReference type="RefSeq" id="WP_377719368.1">
    <property type="nucleotide sequence ID" value="NZ_JBHSAM010000025.1"/>
</dbReference>